<feature type="domain" description="Tandem CCCH zinc finger" evidence="4">
    <location>
        <begin position="375"/>
        <end position="424"/>
    </location>
</feature>
<keyword evidence="6" id="KW-1185">Reference proteome</keyword>
<dbReference type="Proteomes" id="UP001521785">
    <property type="component" value="Unassembled WGS sequence"/>
</dbReference>
<dbReference type="Pfam" id="PF25540">
    <property type="entry name" value="DUF7923"/>
    <property type="match status" value="1"/>
</dbReference>
<dbReference type="InterPro" id="IPR057683">
    <property type="entry name" value="DUF7923"/>
</dbReference>
<evidence type="ECO:0000256" key="2">
    <source>
        <dbReference type="SAM" id="MobiDB-lite"/>
    </source>
</evidence>
<dbReference type="EMBL" id="JAKJXO020000017">
    <property type="protein sequence ID" value="KAL1594430.1"/>
    <property type="molecule type" value="Genomic_DNA"/>
</dbReference>
<feature type="coiled-coil region" evidence="1">
    <location>
        <begin position="1"/>
        <end position="28"/>
    </location>
</feature>
<dbReference type="PANTHER" id="PTHR37543">
    <property type="entry name" value="CCCH ZINC FINGER DNA BINDING PROTEIN (AFU_ORTHOLOGUE AFUA_5G12760)"/>
    <property type="match status" value="1"/>
</dbReference>
<reference evidence="5 6" key="1">
    <citation type="submission" date="2024-02" db="EMBL/GenBank/DDBJ databases">
        <title>De novo assembly and annotation of 12 fungi associated with fruit tree decline syndrome in Ontario, Canada.</title>
        <authorList>
            <person name="Sulman M."/>
            <person name="Ellouze W."/>
            <person name="Ilyukhin E."/>
        </authorList>
    </citation>
    <scope>NUCLEOTIDE SEQUENCE [LARGE SCALE GENOMIC DNA]</scope>
    <source>
        <strain evidence="5 6">M42-189</strain>
    </source>
</reference>
<evidence type="ECO:0008006" key="7">
    <source>
        <dbReference type="Google" id="ProtNLM"/>
    </source>
</evidence>
<dbReference type="InterPro" id="IPR057654">
    <property type="entry name" value="Znf-CCCH_tandem"/>
</dbReference>
<proteinExistence type="predicted"/>
<dbReference type="Pfam" id="PF25543">
    <property type="entry name" value="zf-CCCH_tandem"/>
    <property type="match status" value="1"/>
</dbReference>
<evidence type="ECO:0000313" key="5">
    <source>
        <dbReference type="EMBL" id="KAL1594430.1"/>
    </source>
</evidence>
<sequence length="455" mass="51198">MDQETSTIVQDQQELAKLSDQLQSLQLHGAGQFQHLRLAVDMCAQSLKEYAAEHNGLLAKFTRLQKNYEALSIGQPSGERVAPGQSYVVVLIDAHSHKFKDELLADKSKGGPLAARRLREAVEEYLLGYLRDQGQCRIMLQAYANLKHLSMDAAKKGLVDSRPLSLATFTSGFSNRVDCDFIDVQDKSNIQQKVQKRLWDCLEDPRCVQVFLAAAGGERYTETIHNLSECDGRITLVRTLFLDKAQLKSTLPSVSFPRVFRTHEKDRGRVARGNASFEETPKERDPNNLQEISGTNITRKSKLPDFSLPGLIPVNASNERLDSYMRVPTPQEWADYTARTQLKKPCGYYHLGHACMTTPCEYDHSPLESGAVYCMQFLLKSFPCKEGSKCRRLDCVKGHICQKEGCDGRSTECKMKNEMHKSDLRVSNWVKPSAKHAVDDDSVSSIDDFLIDLSD</sequence>
<feature type="region of interest" description="Disordered" evidence="2">
    <location>
        <begin position="270"/>
        <end position="290"/>
    </location>
</feature>
<accession>A0ABR3QQJ5</accession>
<comment type="caution">
    <text evidence="5">The sequence shown here is derived from an EMBL/GenBank/DDBJ whole genome shotgun (WGS) entry which is preliminary data.</text>
</comment>
<evidence type="ECO:0000259" key="4">
    <source>
        <dbReference type="Pfam" id="PF25543"/>
    </source>
</evidence>
<feature type="domain" description="DUF7923" evidence="3">
    <location>
        <begin position="85"/>
        <end position="260"/>
    </location>
</feature>
<evidence type="ECO:0000313" key="6">
    <source>
        <dbReference type="Proteomes" id="UP001521785"/>
    </source>
</evidence>
<keyword evidence="1" id="KW-0175">Coiled coil</keyword>
<gene>
    <name evidence="5" type="ORF">SLS60_010190</name>
</gene>
<evidence type="ECO:0000259" key="3">
    <source>
        <dbReference type="Pfam" id="PF25540"/>
    </source>
</evidence>
<dbReference type="PANTHER" id="PTHR37543:SF1">
    <property type="entry name" value="CCCH ZINC FINGER DNA BINDING PROTEIN (AFU_ORTHOLOGUE AFUA_5G12760)"/>
    <property type="match status" value="1"/>
</dbReference>
<name>A0ABR3QQJ5_9PLEO</name>
<organism evidence="5 6">
    <name type="scientific">Paraconiothyrium brasiliense</name>
    <dbReference type="NCBI Taxonomy" id="300254"/>
    <lineage>
        <taxon>Eukaryota</taxon>
        <taxon>Fungi</taxon>
        <taxon>Dikarya</taxon>
        <taxon>Ascomycota</taxon>
        <taxon>Pezizomycotina</taxon>
        <taxon>Dothideomycetes</taxon>
        <taxon>Pleosporomycetidae</taxon>
        <taxon>Pleosporales</taxon>
        <taxon>Massarineae</taxon>
        <taxon>Didymosphaeriaceae</taxon>
        <taxon>Paraconiothyrium</taxon>
    </lineage>
</organism>
<protein>
    <recommendedName>
        <fullName evidence="7">C3H1-type domain-containing protein</fullName>
    </recommendedName>
</protein>
<evidence type="ECO:0000256" key="1">
    <source>
        <dbReference type="SAM" id="Coils"/>
    </source>
</evidence>